<keyword evidence="6" id="KW-1185">Reference proteome</keyword>
<evidence type="ECO:0000313" key="6">
    <source>
        <dbReference type="Proteomes" id="UP001221519"/>
    </source>
</evidence>
<keyword evidence="1" id="KW-1133">Transmembrane helix</keyword>
<feature type="transmembrane region" description="Helical" evidence="1">
    <location>
        <begin position="735"/>
        <end position="755"/>
    </location>
</feature>
<dbReference type="InterPro" id="IPR050742">
    <property type="entry name" value="Helicase_Restrict-Modif_Enz"/>
</dbReference>
<name>A0AAX3MS91_9BACL</name>
<dbReference type="SMART" id="SM00487">
    <property type="entry name" value="DEXDc"/>
    <property type="match status" value="1"/>
</dbReference>
<dbReference type="PANTHER" id="PTHR47396">
    <property type="entry name" value="TYPE I RESTRICTION ENZYME ECOKI R PROTEIN"/>
    <property type="match status" value="1"/>
</dbReference>
<protein>
    <submittedName>
        <fullName evidence="3">DEAD/DEAH box helicase family protein</fullName>
    </submittedName>
</protein>
<dbReference type="EMBL" id="CP118101">
    <property type="protein sequence ID" value="WDH80470.1"/>
    <property type="molecule type" value="Genomic_DNA"/>
</dbReference>
<keyword evidence="1" id="KW-0812">Transmembrane</keyword>
<dbReference type="Proteomes" id="UP001220962">
    <property type="component" value="Chromosome"/>
</dbReference>
<dbReference type="InterPro" id="IPR027417">
    <property type="entry name" value="P-loop_NTPase"/>
</dbReference>
<sequence>MKKEMESFPQDITFCYPWRSYQKRVLGSLEEHLANRHLHLVAPPGSGKTVLGLEVMLRINRPTIILAPTLTIKQQWASRFAEMFLGTTTLPDWISTSIKQPAFVTITTYQALHALFSAVSEKNEDKEQDSTNEIIEINGEEGFESEDETVDGDDCSAAEATLAQLKSLSIHTIIFDEAHHLRVSWWQSAMELCSMLSEPTKISLTATPPYDVNPREWQRYMALCGPIDEEISVPELVKHGELCPHQDYISLTAPTKQESAKIKEFRSQAGTIKQELLHAEYMIKTIVNHPYILDSSSHIEDILTSPGYYSSMVIFLRATNQPVWKEAVKVLGLKESEAPELTFEWLEELLNGVLFKDKHIDSEMPQLKDLKRRLSRMGMLERRKVYLRSTPSMDKMLIQSSSKLTNIGEILQFERSVLGEQLRMVILTDYIRKEDMPKQGGDEKPLHRLGVVPVFEMIRRKLGDQESSAADLPIGILSGSLVVLPLKAADHALELAATRGITLSHKPLDYDPKYVIIDIRDSNRSGIVAIVTEVFSQGHIQVLIGTAALLGEGWDAPSINSLIMASYVGTFMLSNQMRGRAIRTDRSHPEKTGAIWHLACIDTEAWAGGEDLASLSRRFRSLVGLSVIDNTIESGIARMGLDSNDSFKPEQIRMYNEDTLKRARQRDQLKKRWNTAIDLNSQMTEELQIPSEGIPKPVVYKHTVKAVLLFALFMAISACNEAVLTPAWYTSDAPGWFRISLLIVVSGLIASPWLYKAIKMKLRHHSLERSFRETALIVHTVLFEMKQMKLPPHIERIQAEEKEGMIVCWLTGGSTEDKTVFLNTLQQLLEPIDSPKYFIYSQSRKWFVTRRDYYPVPDEIGRRKEHAERFAELWQKHIGPAELVYTRTIDGRKQLLTARSKALSSKFVHKSERISAWR</sequence>
<dbReference type="SUPFAM" id="SSF52540">
    <property type="entry name" value="P-loop containing nucleoside triphosphate hydrolases"/>
    <property type="match status" value="3"/>
</dbReference>
<gene>
    <name evidence="3" type="ORF">PUW23_12910</name>
    <name evidence="4" type="ORF">PUW25_12575</name>
</gene>
<dbReference type="Proteomes" id="UP001221519">
    <property type="component" value="Chromosome"/>
</dbReference>
<proteinExistence type="predicted"/>
<evidence type="ECO:0000256" key="1">
    <source>
        <dbReference type="SAM" id="Phobius"/>
    </source>
</evidence>
<keyword evidence="1" id="KW-0472">Membrane</keyword>
<evidence type="ECO:0000313" key="4">
    <source>
        <dbReference type="EMBL" id="WDI00155.1"/>
    </source>
</evidence>
<dbReference type="RefSeq" id="WP_238546356.1">
    <property type="nucleotide sequence ID" value="NZ_CP118101.1"/>
</dbReference>
<dbReference type="GO" id="GO:0003677">
    <property type="term" value="F:DNA binding"/>
    <property type="evidence" value="ECO:0007669"/>
    <property type="project" value="InterPro"/>
</dbReference>
<evidence type="ECO:0000313" key="5">
    <source>
        <dbReference type="Proteomes" id="UP001220962"/>
    </source>
</evidence>
<dbReference type="InterPro" id="IPR006935">
    <property type="entry name" value="Helicase/UvrB_N"/>
</dbReference>
<dbReference type="PANTHER" id="PTHR47396:SF1">
    <property type="entry name" value="ATP-DEPENDENT HELICASE IRC3-RELATED"/>
    <property type="match status" value="1"/>
</dbReference>
<keyword evidence="3" id="KW-0378">Hydrolase</keyword>
<keyword evidence="3" id="KW-0547">Nucleotide-binding</keyword>
<organism evidence="3 5">
    <name type="scientific">Paenibacillus urinalis</name>
    <dbReference type="NCBI Taxonomy" id="521520"/>
    <lineage>
        <taxon>Bacteria</taxon>
        <taxon>Bacillati</taxon>
        <taxon>Bacillota</taxon>
        <taxon>Bacilli</taxon>
        <taxon>Bacillales</taxon>
        <taxon>Paenibacillaceae</taxon>
        <taxon>Paenibacillus</taxon>
    </lineage>
</organism>
<reference evidence="3 6" key="1">
    <citation type="submission" date="2023-02" db="EMBL/GenBank/DDBJ databases">
        <title>Pathogen: clinical or host-associated sample.</title>
        <authorList>
            <person name="Hergert J."/>
            <person name="Casey R."/>
            <person name="Wagner J."/>
            <person name="Young E.L."/>
            <person name="Oakeson K.F."/>
        </authorList>
    </citation>
    <scope>NUCLEOTIDE SEQUENCE</scope>
    <source>
        <strain evidence="4 6">2022CK-00829</strain>
        <strain evidence="3">2022CK-00830</strain>
    </source>
</reference>
<dbReference type="GO" id="GO:0004386">
    <property type="term" value="F:helicase activity"/>
    <property type="evidence" value="ECO:0007669"/>
    <property type="project" value="UniProtKB-KW"/>
</dbReference>
<dbReference type="InterPro" id="IPR014001">
    <property type="entry name" value="Helicase_ATP-bd"/>
</dbReference>
<evidence type="ECO:0000259" key="2">
    <source>
        <dbReference type="PROSITE" id="PS51192"/>
    </source>
</evidence>
<accession>A0AAX3MS91</accession>
<feature type="domain" description="Helicase ATP-binding" evidence="2">
    <location>
        <begin position="29"/>
        <end position="226"/>
    </location>
</feature>
<dbReference type="Pfam" id="PF04851">
    <property type="entry name" value="ResIII"/>
    <property type="match status" value="1"/>
</dbReference>
<dbReference type="GO" id="GO:0005524">
    <property type="term" value="F:ATP binding"/>
    <property type="evidence" value="ECO:0007669"/>
    <property type="project" value="InterPro"/>
</dbReference>
<dbReference type="PROSITE" id="PS51192">
    <property type="entry name" value="HELICASE_ATP_BIND_1"/>
    <property type="match status" value="1"/>
</dbReference>
<dbReference type="EMBL" id="CP118108">
    <property type="protein sequence ID" value="WDI00155.1"/>
    <property type="molecule type" value="Genomic_DNA"/>
</dbReference>
<dbReference type="CDD" id="cd18785">
    <property type="entry name" value="SF2_C"/>
    <property type="match status" value="1"/>
</dbReference>
<evidence type="ECO:0000313" key="3">
    <source>
        <dbReference type="EMBL" id="WDH80470.1"/>
    </source>
</evidence>
<feature type="transmembrane region" description="Helical" evidence="1">
    <location>
        <begin position="706"/>
        <end position="729"/>
    </location>
</feature>
<dbReference type="AlphaFoldDB" id="A0AAX3MS91"/>
<dbReference type="GO" id="GO:0005829">
    <property type="term" value="C:cytosol"/>
    <property type="evidence" value="ECO:0007669"/>
    <property type="project" value="TreeGrafter"/>
</dbReference>
<dbReference type="Gene3D" id="3.40.50.300">
    <property type="entry name" value="P-loop containing nucleotide triphosphate hydrolases"/>
    <property type="match status" value="2"/>
</dbReference>
<keyword evidence="3" id="KW-0347">Helicase</keyword>
<keyword evidence="3" id="KW-0067">ATP-binding</keyword>
<dbReference type="GO" id="GO:0016787">
    <property type="term" value="F:hydrolase activity"/>
    <property type="evidence" value="ECO:0007669"/>
    <property type="project" value="InterPro"/>
</dbReference>